<keyword evidence="2" id="KW-1185">Reference proteome</keyword>
<dbReference type="AlphaFoldDB" id="K2KKA6"/>
<dbReference type="EMBL" id="AMRI01000001">
    <property type="protein sequence ID" value="EKE77815.1"/>
    <property type="molecule type" value="Genomic_DNA"/>
</dbReference>
<evidence type="ECO:0000313" key="1">
    <source>
        <dbReference type="EMBL" id="EKE77815.1"/>
    </source>
</evidence>
<dbReference type="InterPro" id="IPR034660">
    <property type="entry name" value="DinB/YfiT-like"/>
</dbReference>
<name>K2KKA6_9GAMM</name>
<organism evidence="1 2">
    <name type="scientific">Gallaecimonas xiamenensis 3-C-1</name>
    <dbReference type="NCBI Taxonomy" id="745411"/>
    <lineage>
        <taxon>Bacteria</taxon>
        <taxon>Pseudomonadati</taxon>
        <taxon>Pseudomonadota</taxon>
        <taxon>Gammaproteobacteria</taxon>
        <taxon>Enterobacterales</taxon>
        <taxon>Gallaecimonadaceae</taxon>
        <taxon>Gallaecimonas</taxon>
    </lineage>
</organism>
<dbReference type="eggNOG" id="COG3812">
    <property type="taxonomic scope" value="Bacteria"/>
</dbReference>
<dbReference type="RefSeq" id="WP_008482075.1">
    <property type="nucleotide sequence ID" value="NZ_AMRI01000001.1"/>
</dbReference>
<dbReference type="PANTHER" id="PTHR36922">
    <property type="entry name" value="BLL2446 PROTEIN"/>
    <property type="match status" value="1"/>
</dbReference>
<reference evidence="1 2" key="1">
    <citation type="journal article" date="2012" name="J. Bacteriol.">
        <title>Genome Sequence of Gallaecimonas xiamenensis Type Strain 3-C-1.</title>
        <authorList>
            <person name="Lai Q."/>
            <person name="Wang L."/>
            <person name="Wang W."/>
            <person name="Shao Z."/>
        </authorList>
    </citation>
    <scope>NUCLEOTIDE SEQUENCE [LARGE SCALE GENOMIC DNA]</scope>
    <source>
        <strain evidence="1 2">3-C-1</strain>
    </source>
</reference>
<evidence type="ECO:0008006" key="3">
    <source>
        <dbReference type="Google" id="ProtNLM"/>
    </source>
</evidence>
<gene>
    <name evidence="1" type="ORF">B3C1_00105</name>
</gene>
<proteinExistence type="predicted"/>
<dbReference type="Proteomes" id="UP000006755">
    <property type="component" value="Unassembled WGS sequence"/>
</dbReference>
<dbReference type="STRING" id="745411.B3C1_00105"/>
<dbReference type="PANTHER" id="PTHR36922:SF1">
    <property type="entry name" value="DUF1993 DOMAIN-CONTAINING PROTEIN"/>
    <property type="match status" value="1"/>
</dbReference>
<dbReference type="OrthoDB" id="338237at2"/>
<comment type="caution">
    <text evidence="1">The sequence shown here is derived from an EMBL/GenBank/DDBJ whole genome shotgun (WGS) entry which is preliminary data.</text>
</comment>
<dbReference type="SUPFAM" id="SSF109854">
    <property type="entry name" value="DinB/YfiT-like putative metalloenzymes"/>
    <property type="match status" value="1"/>
</dbReference>
<sequence>MSAVKMQSYRDLFLSRLDVLSAVLDMAAGHFKEEQDNILGYRLIEDMLPFGTQIAYTCNQPRNFALWCQGKGMDNLSPEVGTVAQARDIINETKGLLVKAELDDSKLQEIKRVDLADGQYLALSGPEYVEDFLLPNLYFHLVAAYSIMRMKGVPLSKVNYMQYLVPKLQA</sequence>
<dbReference type="InterPro" id="IPR018531">
    <property type="entry name" value="DUF1993"/>
</dbReference>
<evidence type="ECO:0000313" key="2">
    <source>
        <dbReference type="Proteomes" id="UP000006755"/>
    </source>
</evidence>
<protein>
    <recommendedName>
        <fullName evidence="3">DUF1993 domain-containing protein</fullName>
    </recommendedName>
</protein>
<dbReference type="Gene3D" id="1.20.120.450">
    <property type="entry name" value="dinb family like domain"/>
    <property type="match status" value="1"/>
</dbReference>
<dbReference type="Pfam" id="PF09351">
    <property type="entry name" value="DUF1993"/>
    <property type="match status" value="1"/>
</dbReference>
<accession>K2KKA6</accession>